<dbReference type="SMART" id="SM00347">
    <property type="entry name" value="HTH_MARR"/>
    <property type="match status" value="1"/>
</dbReference>
<keyword evidence="6" id="KW-1185">Reference proteome</keyword>
<dbReference type="Gene3D" id="1.10.10.10">
    <property type="entry name" value="Winged helix-like DNA-binding domain superfamily/Winged helix DNA-binding domain"/>
    <property type="match status" value="1"/>
</dbReference>
<gene>
    <name evidence="5" type="ORF">FFZ77_23905</name>
</gene>
<dbReference type="InterPro" id="IPR036390">
    <property type="entry name" value="WH_DNA-bd_sf"/>
</dbReference>
<evidence type="ECO:0000256" key="1">
    <source>
        <dbReference type="ARBA" id="ARBA00023015"/>
    </source>
</evidence>
<organism evidence="5 6">
    <name type="scientific">Streptomyces katsurahamanus</name>
    <dbReference type="NCBI Taxonomy" id="2577098"/>
    <lineage>
        <taxon>Bacteria</taxon>
        <taxon>Bacillati</taxon>
        <taxon>Actinomycetota</taxon>
        <taxon>Actinomycetes</taxon>
        <taxon>Kitasatosporales</taxon>
        <taxon>Streptomycetaceae</taxon>
        <taxon>Streptomyces</taxon>
    </lineage>
</organism>
<dbReference type="PANTHER" id="PTHR42756:SF1">
    <property type="entry name" value="TRANSCRIPTIONAL REPRESSOR OF EMRAB OPERON"/>
    <property type="match status" value="1"/>
</dbReference>
<sequence length="173" mass="19132">MSEQTYRRDAMEKPPLVDVCGQPGQLIRRAQQVHTYLWATSVSSEVTSTQFAMLSAIAERPCIDQNSLSRQVSVDTSTVAEVVNRLVDRGHVTRGKDPADRRRNLLSLSESGHRMYAEVSAAAAAMTDRLVATLPEHDRGELVRILRNLVESGEAMRDADAADAQEARGRNSR</sequence>
<dbReference type="Pfam" id="PF01047">
    <property type="entry name" value="MarR"/>
    <property type="match status" value="1"/>
</dbReference>
<feature type="domain" description="HTH marR-type" evidence="4">
    <location>
        <begin position="13"/>
        <end position="151"/>
    </location>
</feature>
<keyword evidence="3" id="KW-0804">Transcription</keyword>
<protein>
    <submittedName>
        <fullName evidence="5">Winged helix-turn-helix transcriptional regulator</fullName>
    </submittedName>
</protein>
<dbReference type="SUPFAM" id="SSF46785">
    <property type="entry name" value="Winged helix' DNA-binding domain"/>
    <property type="match status" value="1"/>
</dbReference>
<dbReference type="RefSeq" id="WP_153485820.1">
    <property type="nucleotide sequence ID" value="NZ_VDEQ01000268.1"/>
</dbReference>
<evidence type="ECO:0000259" key="4">
    <source>
        <dbReference type="PROSITE" id="PS50995"/>
    </source>
</evidence>
<name>A0ABW9NZF6_9ACTN</name>
<proteinExistence type="predicted"/>
<dbReference type="InterPro" id="IPR023187">
    <property type="entry name" value="Tscrpt_reg_MarR-type_CS"/>
</dbReference>
<comment type="caution">
    <text evidence="5">The sequence shown here is derived from an EMBL/GenBank/DDBJ whole genome shotgun (WGS) entry which is preliminary data.</text>
</comment>
<dbReference type="EMBL" id="VDEQ01000268">
    <property type="protein sequence ID" value="MQS38534.1"/>
    <property type="molecule type" value="Genomic_DNA"/>
</dbReference>
<evidence type="ECO:0000313" key="6">
    <source>
        <dbReference type="Proteomes" id="UP000460558"/>
    </source>
</evidence>
<keyword evidence="2" id="KW-0238">DNA-binding</keyword>
<evidence type="ECO:0000313" key="5">
    <source>
        <dbReference type="EMBL" id="MQS38534.1"/>
    </source>
</evidence>
<dbReference type="PANTHER" id="PTHR42756">
    <property type="entry name" value="TRANSCRIPTIONAL REGULATOR, MARR"/>
    <property type="match status" value="1"/>
</dbReference>
<dbReference type="Proteomes" id="UP000460558">
    <property type="component" value="Unassembled WGS sequence"/>
</dbReference>
<dbReference type="PROSITE" id="PS01117">
    <property type="entry name" value="HTH_MARR_1"/>
    <property type="match status" value="1"/>
</dbReference>
<dbReference type="InterPro" id="IPR000835">
    <property type="entry name" value="HTH_MarR-typ"/>
</dbReference>
<accession>A0ABW9NZF6</accession>
<evidence type="ECO:0000256" key="2">
    <source>
        <dbReference type="ARBA" id="ARBA00023125"/>
    </source>
</evidence>
<reference evidence="5 6" key="1">
    <citation type="submission" date="2019-06" db="EMBL/GenBank/DDBJ databases">
        <title>Comparative genomics and metabolomics analyses of clavulanic acid producing Streptomyces species provides insight into specialized metabolism and evolution of beta-lactam biosynthetic gene clusters.</title>
        <authorList>
            <person name="Moore M.A."/>
            <person name="Cruz-Morales P."/>
            <person name="Barona Gomez F."/>
            <person name="Kapil T."/>
        </authorList>
    </citation>
    <scope>NUCLEOTIDE SEQUENCE [LARGE SCALE GENOMIC DNA]</scope>
    <source>
        <strain evidence="5 6">T-272</strain>
    </source>
</reference>
<keyword evidence="1" id="KW-0805">Transcription regulation</keyword>
<dbReference type="PROSITE" id="PS50995">
    <property type="entry name" value="HTH_MARR_2"/>
    <property type="match status" value="1"/>
</dbReference>
<dbReference type="InterPro" id="IPR036388">
    <property type="entry name" value="WH-like_DNA-bd_sf"/>
</dbReference>
<evidence type="ECO:0000256" key="3">
    <source>
        <dbReference type="ARBA" id="ARBA00023163"/>
    </source>
</evidence>